<proteinExistence type="predicted"/>
<dbReference type="PROSITE" id="PS51257">
    <property type="entry name" value="PROKAR_LIPOPROTEIN"/>
    <property type="match status" value="1"/>
</dbReference>
<reference evidence="2 3" key="1">
    <citation type="submission" date="2024-02" db="EMBL/GenBank/DDBJ databases">
        <title>Draft genome sequence of Collimonas sp. strain H4R21, an effective mineral-weathering bacterial strain isolated from the beech rhizosphere.</title>
        <authorList>
            <person name="Morin E."/>
            <person name="Uroz S."/>
            <person name="Leveau J.H.J."/>
            <person name="Kumar R."/>
            <person name="Rey M.W."/>
            <person name="Pham J."/>
        </authorList>
    </citation>
    <scope>NUCLEOTIDE SEQUENCE [LARGE SCALE GENOMIC DNA]</scope>
    <source>
        <strain evidence="2 3">H4R21</strain>
    </source>
</reference>
<comment type="caution">
    <text evidence="2">The sequence shown here is derived from an EMBL/GenBank/DDBJ whole genome shotgun (WGS) entry which is preliminary data.</text>
</comment>
<gene>
    <name evidence="2" type="ORF">V8G57_11455</name>
</gene>
<evidence type="ECO:0000256" key="1">
    <source>
        <dbReference type="SAM" id="SignalP"/>
    </source>
</evidence>
<name>A0ABU9PVG2_9BURK</name>
<keyword evidence="3" id="KW-1185">Reference proteome</keyword>
<evidence type="ECO:0000313" key="2">
    <source>
        <dbReference type="EMBL" id="MEM4988003.1"/>
    </source>
</evidence>
<feature type="chain" id="PRO_5046827994" description="Lipoprotein" evidence="1">
    <location>
        <begin position="24"/>
        <end position="45"/>
    </location>
</feature>
<evidence type="ECO:0008006" key="4">
    <source>
        <dbReference type="Google" id="ProtNLM"/>
    </source>
</evidence>
<accession>A0ABU9PVG2</accession>
<dbReference type="RefSeq" id="WP_342829495.1">
    <property type="nucleotide sequence ID" value="NZ_JBANDC010000007.1"/>
</dbReference>
<protein>
    <recommendedName>
        <fullName evidence="4">Lipoprotein</fullName>
    </recommendedName>
</protein>
<organism evidence="2 3">
    <name type="scientific">Collimonas rhizosphaerae</name>
    <dbReference type="NCBI Taxonomy" id="3126357"/>
    <lineage>
        <taxon>Bacteria</taxon>
        <taxon>Pseudomonadati</taxon>
        <taxon>Pseudomonadota</taxon>
        <taxon>Betaproteobacteria</taxon>
        <taxon>Burkholderiales</taxon>
        <taxon>Oxalobacteraceae</taxon>
        <taxon>Collimonas</taxon>
    </lineage>
</organism>
<dbReference type="EMBL" id="JBANDC010000007">
    <property type="protein sequence ID" value="MEM4988003.1"/>
    <property type="molecule type" value="Genomic_DNA"/>
</dbReference>
<dbReference type="Proteomes" id="UP001495910">
    <property type="component" value="Unassembled WGS sequence"/>
</dbReference>
<sequence>MKFAKTILAIGVTLLTLAAAGCAQLDPMNAASGMSSDQGNMYSGQ</sequence>
<feature type="signal peptide" evidence="1">
    <location>
        <begin position="1"/>
        <end position="23"/>
    </location>
</feature>
<evidence type="ECO:0000313" key="3">
    <source>
        <dbReference type="Proteomes" id="UP001495910"/>
    </source>
</evidence>
<keyword evidence="1" id="KW-0732">Signal</keyword>